<dbReference type="EMBL" id="PIPI01000003">
    <property type="protein sequence ID" value="RUO20170.1"/>
    <property type="molecule type" value="Genomic_DNA"/>
</dbReference>
<dbReference type="OrthoDB" id="292170at2"/>
<gene>
    <name evidence="1" type="ORF">CWE06_05970</name>
</gene>
<protein>
    <recommendedName>
        <fullName evidence="3">Lacal_2735 family protein</fullName>
    </recommendedName>
</protein>
<organism evidence="1 2">
    <name type="scientific">Aliidiomarina haloalkalitolerans</name>
    <dbReference type="NCBI Taxonomy" id="859059"/>
    <lineage>
        <taxon>Bacteria</taxon>
        <taxon>Pseudomonadati</taxon>
        <taxon>Pseudomonadota</taxon>
        <taxon>Gammaproteobacteria</taxon>
        <taxon>Alteromonadales</taxon>
        <taxon>Idiomarinaceae</taxon>
        <taxon>Aliidiomarina</taxon>
    </lineage>
</organism>
<dbReference type="Proteomes" id="UP000288212">
    <property type="component" value="Unassembled WGS sequence"/>
</dbReference>
<comment type="caution">
    <text evidence="1">The sequence shown here is derived from an EMBL/GenBank/DDBJ whole genome shotgun (WGS) entry which is preliminary data.</text>
</comment>
<proteinExistence type="predicted"/>
<evidence type="ECO:0000313" key="2">
    <source>
        <dbReference type="Proteomes" id="UP000288212"/>
    </source>
</evidence>
<evidence type="ECO:0000313" key="1">
    <source>
        <dbReference type="EMBL" id="RUO20170.1"/>
    </source>
</evidence>
<accession>A0A432VUH0</accession>
<dbReference type="AlphaFoldDB" id="A0A432VUH0"/>
<evidence type="ECO:0008006" key="3">
    <source>
        <dbReference type="Google" id="ProtNLM"/>
    </source>
</evidence>
<name>A0A432VUH0_9GAMM</name>
<reference evidence="1 2" key="1">
    <citation type="journal article" date="2011" name="Front. Microbiol.">
        <title>Genomic signatures of strain selection and enhancement in Bacillus atrophaeus var. globigii, a historical biowarfare simulant.</title>
        <authorList>
            <person name="Gibbons H.S."/>
            <person name="Broomall S.M."/>
            <person name="McNew L.A."/>
            <person name="Daligault H."/>
            <person name="Chapman C."/>
            <person name="Bruce D."/>
            <person name="Karavis M."/>
            <person name="Krepps M."/>
            <person name="McGregor P.A."/>
            <person name="Hong C."/>
            <person name="Park K.H."/>
            <person name="Akmal A."/>
            <person name="Feldman A."/>
            <person name="Lin J.S."/>
            <person name="Chang W.E."/>
            <person name="Higgs B.W."/>
            <person name="Demirev P."/>
            <person name="Lindquist J."/>
            <person name="Liem A."/>
            <person name="Fochler E."/>
            <person name="Read T.D."/>
            <person name="Tapia R."/>
            <person name="Johnson S."/>
            <person name="Bishop-Lilly K.A."/>
            <person name="Detter C."/>
            <person name="Han C."/>
            <person name="Sozhamannan S."/>
            <person name="Rosenzweig C.N."/>
            <person name="Skowronski E.W."/>
        </authorList>
    </citation>
    <scope>NUCLEOTIDE SEQUENCE [LARGE SCALE GENOMIC DNA]</scope>
    <source>
        <strain evidence="1 2">AK5</strain>
    </source>
</reference>
<dbReference type="NCBIfam" id="NF033487">
    <property type="entry name" value="Lacal_2735_fam"/>
    <property type="match status" value="1"/>
</dbReference>
<keyword evidence="2" id="KW-1185">Reference proteome</keyword>
<dbReference type="RefSeq" id="WP_126792158.1">
    <property type="nucleotide sequence ID" value="NZ_PIPI01000003.1"/>
</dbReference>
<sequence length="59" mass="6785">MFNLFKSNPTKKLRKQLAKLQADAMFASRNGDIRKSSEISAEADKIWQEIQRIEGETKS</sequence>
<dbReference type="InterPro" id="IPR045493">
    <property type="entry name" value="DUF6435"/>
</dbReference>
<dbReference type="Pfam" id="PF20027">
    <property type="entry name" value="DUF6435"/>
    <property type="match status" value="1"/>
</dbReference>